<dbReference type="InterPro" id="IPR036259">
    <property type="entry name" value="MFS_trans_sf"/>
</dbReference>
<dbReference type="RefSeq" id="WP_094196684.1">
    <property type="nucleotide sequence ID" value="NZ_CP021641.1"/>
</dbReference>
<organism evidence="8 9">
    <name type="scientific">Alcaligenes faecalis</name>
    <dbReference type="NCBI Taxonomy" id="511"/>
    <lineage>
        <taxon>Bacteria</taxon>
        <taxon>Pseudomonadati</taxon>
        <taxon>Pseudomonadota</taxon>
        <taxon>Betaproteobacteria</taxon>
        <taxon>Burkholderiales</taxon>
        <taxon>Alcaligenaceae</taxon>
        <taxon>Alcaligenes</taxon>
    </lineage>
</organism>
<dbReference type="SUPFAM" id="SSF103473">
    <property type="entry name" value="MFS general substrate transporter"/>
    <property type="match status" value="1"/>
</dbReference>
<keyword evidence="4 6" id="KW-1133">Transmembrane helix</keyword>
<feature type="transmembrane region" description="Helical" evidence="6">
    <location>
        <begin position="12"/>
        <end position="35"/>
    </location>
</feature>
<evidence type="ECO:0000256" key="3">
    <source>
        <dbReference type="ARBA" id="ARBA00022692"/>
    </source>
</evidence>
<evidence type="ECO:0000256" key="1">
    <source>
        <dbReference type="ARBA" id="ARBA00004651"/>
    </source>
</evidence>
<dbReference type="GO" id="GO:0005886">
    <property type="term" value="C:plasma membrane"/>
    <property type="evidence" value="ECO:0007669"/>
    <property type="project" value="UniProtKB-SubCell"/>
</dbReference>
<dbReference type="Pfam" id="PF07690">
    <property type="entry name" value="MFS_1"/>
    <property type="match status" value="1"/>
</dbReference>
<dbReference type="InterPro" id="IPR011701">
    <property type="entry name" value="MFS"/>
</dbReference>
<comment type="subcellular location">
    <subcellularLocation>
        <location evidence="1">Cell membrane</location>
        <topology evidence="1">Multi-pass membrane protein</topology>
    </subcellularLocation>
</comment>
<evidence type="ECO:0000256" key="4">
    <source>
        <dbReference type="ARBA" id="ARBA00022989"/>
    </source>
</evidence>
<dbReference type="KEGG" id="afq:AFA_09320"/>
<evidence type="ECO:0000256" key="5">
    <source>
        <dbReference type="ARBA" id="ARBA00023136"/>
    </source>
</evidence>
<dbReference type="InterPro" id="IPR050189">
    <property type="entry name" value="MFS_Efflux_Transporters"/>
</dbReference>
<feature type="transmembrane region" description="Helical" evidence="6">
    <location>
        <begin position="356"/>
        <end position="379"/>
    </location>
</feature>
<dbReference type="EMBL" id="CP021641">
    <property type="protein sequence ID" value="ASR89630.1"/>
    <property type="molecule type" value="Genomic_DNA"/>
</dbReference>
<dbReference type="Proteomes" id="UP000214561">
    <property type="component" value="Chromosome"/>
</dbReference>
<sequence>MSDSDVCHPRLCAHAVSFIQFVHALEFMALTPLFVWMAVDFDVPATYAGYVASIYMGAAALSGILAARWMHRVALKPLLLLALVLLAVLTAWGANSSAFGLFLILRLGAGLLGGFLMSAAMALLLTDLNAEQRTDAIAIVVSAFALVSIVGMPATLLIAVELGWRIALLVLAGLCLLAAALAYRYLPSRTPTSAQQVPQLCLGKEAWRWLCLPAVAQAGSLLLIPVLIPVLTLCYGSELKHMPATFILSGVAAWLASRLSAIAIKKWGQVRTSELGTLLLILSLIMLALKWGTAQGFMILFMAGSYIRLVCASACSASYPNHVQRGRFMALQTTTNHLGSFIALALPSTILNGQDLSLSALYTLLCLMALVAVALPIFLRSTVARLNPHHDQTQAVDH</sequence>
<evidence type="ECO:0000259" key="7">
    <source>
        <dbReference type="PROSITE" id="PS50850"/>
    </source>
</evidence>
<feature type="transmembrane region" description="Helical" evidence="6">
    <location>
        <begin position="78"/>
        <end position="95"/>
    </location>
</feature>
<feature type="transmembrane region" description="Helical" evidence="6">
    <location>
        <begin position="275"/>
        <end position="291"/>
    </location>
</feature>
<dbReference type="Gene3D" id="1.20.1250.20">
    <property type="entry name" value="MFS general substrate transporter like domains"/>
    <property type="match status" value="1"/>
</dbReference>
<keyword evidence="2" id="KW-1003">Cell membrane</keyword>
<reference evidence="8 9" key="1">
    <citation type="submission" date="2017-05" db="EMBL/GenBank/DDBJ databases">
        <authorList>
            <person name="Qiu J.G."/>
            <person name="He J."/>
        </authorList>
    </citation>
    <scope>NUCLEOTIDE SEQUENCE [LARGE SCALE GENOMIC DNA]</scope>
    <source>
        <strain evidence="8 9">JQ135</strain>
    </source>
</reference>
<evidence type="ECO:0000256" key="6">
    <source>
        <dbReference type="SAM" id="Phobius"/>
    </source>
</evidence>
<dbReference type="PANTHER" id="PTHR43124:SF10">
    <property type="entry name" value="PURINE EFFLUX PUMP PBUE"/>
    <property type="match status" value="1"/>
</dbReference>
<feature type="transmembrane region" description="Helical" evidence="6">
    <location>
        <begin position="166"/>
        <end position="186"/>
    </location>
</feature>
<dbReference type="GO" id="GO:0022857">
    <property type="term" value="F:transmembrane transporter activity"/>
    <property type="evidence" value="ECO:0007669"/>
    <property type="project" value="InterPro"/>
</dbReference>
<feature type="transmembrane region" description="Helical" evidence="6">
    <location>
        <begin position="101"/>
        <end position="125"/>
    </location>
</feature>
<feature type="transmembrane region" description="Helical" evidence="6">
    <location>
        <begin position="47"/>
        <end position="66"/>
    </location>
</feature>
<feature type="transmembrane region" description="Helical" evidence="6">
    <location>
        <begin position="137"/>
        <end position="160"/>
    </location>
</feature>
<accession>A0AB33CSD8</accession>
<gene>
    <name evidence="8" type="ORF">AFA_09320</name>
</gene>
<protein>
    <recommendedName>
        <fullName evidence="7">Major facilitator superfamily (MFS) profile domain-containing protein</fullName>
    </recommendedName>
</protein>
<evidence type="ECO:0000256" key="2">
    <source>
        <dbReference type="ARBA" id="ARBA00022475"/>
    </source>
</evidence>
<dbReference type="InterPro" id="IPR020846">
    <property type="entry name" value="MFS_dom"/>
</dbReference>
<feature type="transmembrane region" description="Helical" evidence="6">
    <location>
        <begin position="244"/>
        <end position="263"/>
    </location>
</feature>
<name>A0AB33CSD8_ALCFA</name>
<proteinExistence type="predicted"/>
<dbReference type="PANTHER" id="PTHR43124">
    <property type="entry name" value="PURINE EFFLUX PUMP PBUE"/>
    <property type="match status" value="1"/>
</dbReference>
<dbReference type="PROSITE" id="PS50850">
    <property type="entry name" value="MFS"/>
    <property type="match status" value="1"/>
</dbReference>
<evidence type="ECO:0000313" key="8">
    <source>
        <dbReference type="EMBL" id="ASR89630.1"/>
    </source>
</evidence>
<dbReference type="AlphaFoldDB" id="A0AB33CSD8"/>
<keyword evidence="3 6" id="KW-0812">Transmembrane</keyword>
<evidence type="ECO:0000313" key="9">
    <source>
        <dbReference type="Proteomes" id="UP000214561"/>
    </source>
</evidence>
<feature type="transmembrane region" description="Helical" evidence="6">
    <location>
        <begin position="207"/>
        <end position="232"/>
    </location>
</feature>
<feature type="domain" description="Major facilitator superfamily (MFS) profile" evidence="7">
    <location>
        <begin position="12"/>
        <end position="384"/>
    </location>
</feature>
<keyword evidence="5 6" id="KW-0472">Membrane</keyword>